<organism evidence="3 4">
    <name type="scientific">Candidatus Cryptobacteroides excrementipullorum</name>
    <dbReference type="NCBI Taxonomy" id="2840761"/>
    <lineage>
        <taxon>Bacteria</taxon>
        <taxon>Pseudomonadati</taxon>
        <taxon>Bacteroidota</taxon>
        <taxon>Bacteroidia</taxon>
        <taxon>Bacteroidales</taxon>
        <taxon>Candidatus Cryptobacteroides</taxon>
    </lineage>
</organism>
<gene>
    <name evidence="3" type="ORF">IAB80_06685</name>
</gene>
<evidence type="ECO:0000256" key="1">
    <source>
        <dbReference type="ARBA" id="ARBA00006738"/>
    </source>
</evidence>
<evidence type="ECO:0000256" key="2">
    <source>
        <dbReference type="HAMAP-Rule" id="MF_00048"/>
    </source>
</evidence>
<dbReference type="InterPro" id="IPR003509">
    <property type="entry name" value="UPF0102_YraN-like"/>
</dbReference>
<dbReference type="SUPFAM" id="SSF52980">
    <property type="entry name" value="Restriction endonuclease-like"/>
    <property type="match status" value="1"/>
</dbReference>
<reference evidence="3" key="1">
    <citation type="submission" date="2020-10" db="EMBL/GenBank/DDBJ databases">
        <authorList>
            <person name="Gilroy R."/>
        </authorList>
    </citation>
    <scope>NUCLEOTIDE SEQUENCE</scope>
    <source>
        <strain evidence="3">2478</strain>
    </source>
</reference>
<dbReference type="InterPro" id="IPR011856">
    <property type="entry name" value="tRNA_endonuc-like_dom_sf"/>
</dbReference>
<comment type="caution">
    <text evidence="3">The sequence shown here is derived from an EMBL/GenBank/DDBJ whole genome shotgun (WGS) entry which is preliminary data.</text>
</comment>
<sequence length="128" mass="14496">MGYNGHNRAVGRKGEDLACIHLMELGHTILERNWRSGHLEIDIISLDRNGIHFVEVKSRLSEEGETSPEESVTRKKQMKLYEAARRYLAGKRNALSGERECHFDVVSVLLGRESTVINSFPDAFFPGI</sequence>
<dbReference type="Pfam" id="PF02021">
    <property type="entry name" value="UPF0102"/>
    <property type="match status" value="1"/>
</dbReference>
<dbReference type="HAMAP" id="MF_00048">
    <property type="entry name" value="UPF0102"/>
    <property type="match status" value="1"/>
</dbReference>
<dbReference type="AlphaFoldDB" id="A0A9D9IUX1"/>
<evidence type="ECO:0000313" key="3">
    <source>
        <dbReference type="EMBL" id="MBO8478555.1"/>
    </source>
</evidence>
<comment type="similarity">
    <text evidence="1 2">Belongs to the UPF0102 family.</text>
</comment>
<dbReference type="Gene3D" id="3.40.1350.10">
    <property type="match status" value="1"/>
</dbReference>
<evidence type="ECO:0000313" key="4">
    <source>
        <dbReference type="Proteomes" id="UP000823771"/>
    </source>
</evidence>
<dbReference type="EMBL" id="JADILZ010000059">
    <property type="protein sequence ID" value="MBO8478555.1"/>
    <property type="molecule type" value="Genomic_DNA"/>
</dbReference>
<proteinExistence type="inferred from homology"/>
<reference evidence="3" key="2">
    <citation type="journal article" date="2021" name="PeerJ">
        <title>Extensive microbial diversity within the chicken gut microbiome revealed by metagenomics and culture.</title>
        <authorList>
            <person name="Gilroy R."/>
            <person name="Ravi A."/>
            <person name="Getino M."/>
            <person name="Pursley I."/>
            <person name="Horton D.L."/>
            <person name="Alikhan N.F."/>
            <person name="Baker D."/>
            <person name="Gharbi K."/>
            <person name="Hall N."/>
            <person name="Watson M."/>
            <person name="Adriaenssens E.M."/>
            <person name="Foster-Nyarko E."/>
            <person name="Jarju S."/>
            <person name="Secka A."/>
            <person name="Antonio M."/>
            <person name="Oren A."/>
            <person name="Chaudhuri R.R."/>
            <person name="La Ragione R."/>
            <person name="Hildebrand F."/>
            <person name="Pallen M.J."/>
        </authorList>
    </citation>
    <scope>NUCLEOTIDE SEQUENCE</scope>
    <source>
        <strain evidence="3">2478</strain>
    </source>
</reference>
<protein>
    <recommendedName>
        <fullName evidence="2">UPF0102 protein IAB80_06685</fullName>
    </recommendedName>
</protein>
<dbReference type="GO" id="GO:0003676">
    <property type="term" value="F:nucleic acid binding"/>
    <property type="evidence" value="ECO:0007669"/>
    <property type="project" value="InterPro"/>
</dbReference>
<dbReference type="Proteomes" id="UP000823771">
    <property type="component" value="Unassembled WGS sequence"/>
</dbReference>
<dbReference type="PANTHER" id="PTHR34039">
    <property type="entry name" value="UPF0102 PROTEIN YRAN"/>
    <property type="match status" value="1"/>
</dbReference>
<dbReference type="InterPro" id="IPR011335">
    <property type="entry name" value="Restrct_endonuc-II-like"/>
</dbReference>
<dbReference type="PANTHER" id="PTHR34039:SF1">
    <property type="entry name" value="UPF0102 PROTEIN YRAN"/>
    <property type="match status" value="1"/>
</dbReference>
<name>A0A9D9IUX1_9BACT</name>
<accession>A0A9D9IUX1</accession>
<dbReference type="CDD" id="cd20736">
    <property type="entry name" value="PoNe_Nuclease"/>
    <property type="match status" value="1"/>
</dbReference>